<comment type="caution">
    <text evidence="1">The sequence shown here is derived from an EMBL/GenBank/DDBJ whole genome shotgun (WGS) entry which is preliminary data.</text>
</comment>
<reference evidence="1" key="1">
    <citation type="submission" date="2023-01" db="EMBL/GenBank/DDBJ databases">
        <title>Genome assembly of the deep-sea coral Lophelia pertusa.</title>
        <authorList>
            <person name="Herrera S."/>
            <person name="Cordes E."/>
        </authorList>
    </citation>
    <scope>NUCLEOTIDE SEQUENCE</scope>
    <source>
        <strain evidence="1">USNM1676648</strain>
        <tissue evidence="1">Polyp</tissue>
    </source>
</reference>
<dbReference type="EMBL" id="MU827788">
    <property type="protein sequence ID" value="KAJ7331646.1"/>
    <property type="molecule type" value="Genomic_DNA"/>
</dbReference>
<evidence type="ECO:0000313" key="2">
    <source>
        <dbReference type="Proteomes" id="UP001163046"/>
    </source>
</evidence>
<sequence>MRGTNAQMNTERRGEKTLLAKATVSQRFWCSCLSDPILIEPELYVDIFFCKLSNMQDKSKHETQNKETGVIQAKLSTKANTKCSKRYANKPFHGRKRATRYIVENL</sequence>
<keyword evidence="2" id="KW-1185">Reference proteome</keyword>
<dbReference type="AlphaFoldDB" id="A0A9X0CGF3"/>
<accession>A0A9X0CGF3</accession>
<name>A0A9X0CGF3_9CNID</name>
<dbReference type="Proteomes" id="UP001163046">
    <property type="component" value="Unassembled WGS sequence"/>
</dbReference>
<gene>
    <name evidence="1" type="ORF">OS493_019238</name>
</gene>
<proteinExistence type="predicted"/>
<organism evidence="1 2">
    <name type="scientific">Desmophyllum pertusum</name>
    <dbReference type="NCBI Taxonomy" id="174260"/>
    <lineage>
        <taxon>Eukaryota</taxon>
        <taxon>Metazoa</taxon>
        <taxon>Cnidaria</taxon>
        <taxon>Anthozoa</taxon>
        <taxon>Hexacorallia</taxon>
        <taxon>Scleractinia</taxon>
        <taxon>Caryophylliina</taxon>
        <taxon>Caryophylliidae</taxon>
        <taxon>Desmophyllum</taxon>
    </lineage>
</organism>
<evidence type="ECO:0000313" key="1">
    <source>
        <dbReference type="EMBL" id="KAJ7331646.1"/>
    </source>
</evidence>
<protein>
    <submittedName>
        <fullName evidence="1">Uncharacterized protein</fullName>
    </submittedName>
</protein>